<reference evidence="1" key="1">
    <citation type="submission" date="2022-07" db="EMBL/GenBank/DDBJ databases">
        <title>Phylogenomic reconstructions and comparative analyses of Kickxellomycotina fungi.</title>
        <authorList>
            <person name="Reynolds N.K."/>
            <person name="Stajich J.E."/>
            <person name="Barry K."/>
            <person name="Grigoriev I.V."/>
            <person name="Crous P."/>
            <person name="Smith M.E."/>
        </authorList>
    </citation>
    <scope>NUCLEOTIDE SEQUENCE</scope>
    <source>
        <strain evidence="1">BCRC 34780</strain>
    </source>
</reference>
<keyword evidence="1" id="KW-0808">Transferase</keyword>
<keyword evidence="2" id="KW-1185">Reference proteome</keyword>
<accession>A0ACC1LBY7</accession>
<evidence type="ECO:0000313" key="2">
    <source>
        <dbReference type="Proteomes" id="UP001140087"/>
    </source>
</evidence>
<proteinExistence type="predicted"/>
<gene>
    <name evidence="1" type="primary">PMT1_1</name>
    <name evidence="1" type="ORF">H4R21_001435</name>
</gene>
<evidence type="ECO:0000313" key="1">
    <source>
        <dbReference type="EMBL" id="KAJ2804972.1"/>
    </source>
</evidence>
<comment type="caution">
    <text evidence="1">The sequence shown here is derived from an EMBL/GenBank/DDBJ whole genome shotgun (WGS) entry which is preliminary data.</text>
</comment>
<sequence length="849" mass="92426">MTVEMSQAAARPRPKGHGGAAPADKDAAADKECIDGVAITQFAAAAPFVAEWRVDSGDWVALAALCFIALVVRCWRLHEPASVVFDEVHFGKFAGRYLNGTYFFDLHPPLAKLMFTAAGRVAGYDGVFDFASIGLDYVAAGVPYVAMRLLPAVLGALTVPLAFVAARACGYGRDTAALAAALVCIENGLVTQSRLILLDSPLVFFTALTLACWAVWWTHQRRPFTRAWWGWLAATGVALGCAASCKWVGLFLFPALGLSAAKDLWDKIADRTVTPARWMAHAAARAAMLLGVPAAVYLFWFWVHFSVLHKTGPDALMMTPEFQASLDGGSREATDRDVYYGSEIRIRTTNGRRGFLHSHQHAWQHDKGSGQQQVTLYGHADFNNVWVVERAFSPAAAGNGTDPAETGAGSGAGPVNAVPVRSGDVLRLRHKATGLFLHSHDKRPALAIQDEQKFELSGYGFAGFSGDSNDNFRLEIIHGDPQMAGSDAHVQAIYSKFRLVHANLGCAVFNSRRTLPKWAFGQTEVNCMRQCRPRMSTWHVEHAEYPPANGTADAEAQPVRRAAYRQLGLWAKIREYHQLMVDSNENLPGDHPFAARPQHWPWLRRGTAYWGGRGRLVYQLGNPPIWWGSLAALTVFGALQVLLLLLDKSGVRMQLGGQRAQHSAAAGFFAVAWATHYVPFFLMGRDLFIHHYFPALWMAIMVLAFSLDLATCRAPRVIRAAVYAAAAAVAVHAFVTFSHITYARPWTKDACLRAKWLGTWDFECEHAIGGALATESTPAPTSIAADGAAAQPDTPAEAPAEAPAPEALSSPNDTPPVYVEPRFETPAAGNESGKEDENDNTPPEAHPEL</sequence>
<dbReference type="EMBL" id="JANBUN010000295">
    <property type="protein sequence ID" value="KAJ2804972.1"/>
    <property type="molecule type" value="Genomic_DNA"/>
</dbReference>
<keyword evidence="1" id="KW-0328">Glycosyltransferase</keyword>
<dbReference type="Proteomes" id="UP001140087">
    <property type="component" value="Unassembled WGS sequence"/>
</dbReference>
<organism evidence="1 2">
    <name type="scientific">Coemansia helicoidea</name>
    <dbReference type="NCBI Taxonomy" id="1286919"/>
    <lineage>
        <taxon>Eukaryota</taxon>
        <taxon>Fungi</taxon>
        <taxon>Fungi incertae sedis</taxon>
        <taxon>Zoopagomycota</taxon>
        <taxon>Kickxellomycotina</taxon>
        <taxon>Kickxellomycetes</taxon>
        <taxon>Kickxellales</taxon>
        <taxon>Kickxellaceae</taxon>
        <taxon>Coemansia</taxon>
    </lineage>
</organism>
<protein>
    <submittedName>
        <fullName evidence="1">Dolichyl-phosphate-mannose--protein mannosyltransferase 1</fullName>
        <ecNumber evidence="1">2.4.1.109</ecNumber>
    </submittedName>
</protein>
<name>A0ACC1LBY7_9FUNG</name>
<dbReference type="EC" id="2.4.1.109" evidence="1"/>